<dbReference type="Gramene" id="rna12021">
    <property type="protein sequence ID" value="RHN75773.1"/>
    <property type="gene ID" value="gene12021"/>
</dbReference>
<dbReference type="AlphaFoldDB" id="A0A396JHI7"/>
<dbReference type="EMBL" id="PSQE01000002">
    <property type="protein sequence ID" value="RHN75773.1"/>
    <property type="molecule type" value="Genomic_DNA"/>
</dbReference>
<proteinExistence type="predicted"/>
<name>A0A396JHI7_MEDTR</name>
<organism evidence="2 3">
    <name type="scientific">Medicago truncatula</name>
    <name type="common">Barrel medic</name>
    <name type="synonym">Medicago tribuloides</name>
    <dbReference type="NCBI Taxonomy" id="3880"/>
    <lineage>
        <taxon>Eukaryota</taxon>
        <taxon>Viridiplantae</taxon>
        <taxon>Streptophyta</taxon>
        <taxon>Embryophyta</taxon>
        <taxon>Tracheophyta</taxon>
        <taxon>Spermatophyta</taxon>
        <taxon>Magnoliopsida</taxon>
        <taxon>eudicotyledons</taxon>
        <taxon>Gunneridae</taxon>
        <taxon>Pentapetalae</taxon>
        <taxon>rosids</taxon>
        <taxon>fabids</taxon>
        <taxon>Fabales</taxon>
        <taxon>Fabaceae</taxon>
        <taxon>Papilionoideae</taxon>
        <taxon>50 kb inversion clade</taxon>
        <taxon>NPAAA clade</taxon>
        <taxon>Hologalegina</taxon>
        <taxon>IRL clade</taxon>
        <taxon>Trifolieae</taxon>
        <taxon>Medicago</taxon>
    </lineage>
</organism>
<dbReference type="Proteomes" id="UP000265566">
    <property type="component" value="Chromosome 2"/>
</dbReference>
<accession>A0A396JHI7</accession>
<protein>
    <recommendedName>
        <fullName evidence="4">Transmembrane protein</fullName>
    </recommendedName>
</protein>
<feature type="transmembrane region" description="Helical" evidence="1">
    <location>
        <begin position="32"/>
        <end position="51"/>
    </location>
</feature>
<comment type="caution">
    <text evidence="2">The sequence shown here is derived from an EMBL/GenBank/DDBJ whole genome shotgun (WGS) entry which is preliminary data.</text>
</comment>
<keyword evidence="1" id="KW-0472">Membrane</keyword>
<keyword evidence="1" id="KW-0812">Transmembrane</keyword>
<evidence type="ECO:0008006" key="4">
    <source>
        <dbReference type="Google" id="ProtNLM"/>
    </source>
</evidence>
<evidence type="ECO:0000313" key="2">
    <source>
        <dbReference type="EMBL" id="RHN75773.1"/>
    </source>
</evidence>
<sequence length="55" mass="6471">MKFSNCMVCIFDALMMVRERWKKKKKKNKGQFVCMDLSYAGLIVVVVLEIGRKKK</sequence>
<reference evidence="3" key="1">
    <citation type="journal article" date="2018" name="Nat. Plants">
        <title>Whole-genome landscape of Medicago truncatula symbiotic genes.</title>
        <authorList>
            <person name="Pecrix Y."/>
            <person name="Staton S.E."/>
            <person name="Sallet E."/>
            <person name="Lelandais-Briere C."/>
            <person name="Moreau S."/>
            <person name="Carrere S."/>
            <person name="Blein T."/>
            <person name="Jardinaud M.F."/>
            <person name="Latrasse D."/>
            <person name="Zouine M."/>
            <person name="Zahm M."/>
            <person name="Kreplak J."/>
            <person name="Mayjonade B."/>
            <person name="Satge C."/>
            <person name="Perez M."/>
            <person name="Cauet S."/>
            <person name="Marande W."/>
            <person name="Chantry-Darmon C."/>
            <person name="Lopez-Roques C."/>
            <person name="Bouchez O."/>
            <person name="Berard A."/>
            <person name="Debelle F."/>
            <person name="Munos S."/>
            <person name="Bendahmane A."/>
            <person name="Berges H."/>
            <person name="Niebel A."/>
            <person name="Buitink J."/>
            <person name="Frugier F."/>
            <person name="Benhamed M."/>
            <person name="Crespi M."/>
            <person name="Gouzy J."/>
            <person name="Gamas P."/>
        </authorList>
    </citation>
    <scope>NUCLEOTIDE SEQUENCE [LARGE SCALE GENOMIC DNA]</scope>
    <source>
        <strain evidence="3">cv. Jemalong A17</strain>
    </source>
</reference>
<evidence type="ECO:0000313" key="3">
    <source>
        <dbReference type="Proteomes" id="UP000265566"/>
    </source>
</evidence>
<keyword evidence="1" id="KW-1133">Transmembrane helix</keyword>
<gene>
    <name evidence="2" type="ORF">MtrunA17_Chr2g0324901</name>
</gene>
<evidence type="ECO:0000256" key="1">
    <source>
        <dbReference type="SAM" id="Phobius"/>
    </source>
</evidence>